<dbReference type="Proteomes" id="UP001189429">
    <property type="component" value="Unassembled WGS sequence"/>
</dbReference>
<dbReference type="InterPro" id="IPR015655">
    <property type="entry name" value="PP2C"/>
</dbReference>
<dbReference type="EMBL" id="CAUYUJ010015737">
    <property type="protein sequence ID" value="CAK0857510.1"/>
    <property type="molecule type" value="Genomic_DNA"/>
</dbReference>
<evidence type="ECO:0000313" key="3">
    <source>
        <dbReference type="Proteomes" id="UP001189429"/>
    </source>
</evidence>
<evidence type="ECO:0000259" key="1">
    <source>
        <dbReference type="Pfam" id="PF00481"/>
    </source>
</evidence>
<feature type="domain" description="PPM-type phosphatase" evidence="1">
    <location>
        <begin position="36"/>
        <end position="106"/>
    </location>
</feature>
<dbReference type="InterPro" id="IPR001932">
    <property type="entry name" value="PPM-type_phosphatase-like_dom"/>
</dbReference>
<accession>A0ABN9UDI5</accession>
<keyword evidence="3" id="KW-1185">Reference proteome</keyword>
<dbReference type="PANTHER" id="PTHR47992">
    <property type="entry name" value="PROTEIN PHOSPHATASE"/>
    <property type="match status" value="1"/>
</dbReference>
<proteinExistence type="predicted"/>
<comment type="caution">
    <text evidence="2">The sequence shown here is derived from an EMBL/GenBank/DDBJ whole genome shotgun (WGS) entry which is preliminary data.</text>
</comment>
<protein>
    <recommendedName>
        <fullName evidence="1">PPM-type phosphatase domain-containing protein</fullName>
    </recommendedName>
</protein>
<organism evidence="2 3">
    <name type="scientific">Prorocentrum cordatum</name>
    <dbReference type="NCBI Taxonomy" id="2364126"/>
    <lineage>
        <taxon>Eukaryota</taxon>
        <taxon>Sar</taxon>
        <taxon>Alveolata</taxon>
        <taxon>Dinophyceae</taxon>
        <taxon>Prorocentrales</taxon>
        <taxon>Prorocentraceae</taxon>
        <taxon>Prorocentrum</taxon>
    </lineage>
</organism>
<name>A0ABN9UDI5_9DINO</name>
<dbReference type="SUPFAM" id="SSF81606">
    <property type="entry name" value="PP2C-like"/>
    <property type="match status" value="1"/>
</dbReference>
<dbReference type="InterPro" id="IPR036457">
    <property type="entry name" value="PPM-type-like_dom_sf"/>
</dbReference>
<evidence type="ECO:0000313" key="2">
    <source>
        <dbReference type="EMBL" id="CAK0857510.1"/>
    </source>
</evidence>
<dbReference type="Gene3D" id="3.60.40.10">
    <property type="entry name" value="PPM-type phosphatase domain"/>
    <property type="match status" value="1"/>
</dbReference>
<sequence length="113" mass="12102">MDGCCMSSGRRARAHFEVGLCLGRSCAPSCGNCAVEDMTEDHKPNNEDEMRRVEASGGEVRRLDGEVPHRVFLRGKMYPGLAMTRAIGDTIGTSAGVSSTPTVRSFEASAMTC</sequence>
<reference evidence="2" key="1">
    <citation type="submission" date="2023-10" db="EMBL/GenBank/DDBJ databases">
        <authorList>
            <person name="Chen Y."/>
            <person name="Shah S."/>
            <person name="Dougan E. K."/>
            <person name="Thang M."/>
            <person name="Chan C."/>
        </authorList>
    </citation>
    <scope>NUCLEOTIDE SEQUENCE [LARGE SCALE GENOMIC DNA]</scope>
</reference>
<dbReference type="Pfam" id="PF00481">
    <property type="entry name" value="PP2C"/>
    <property type="match status" value="1"/>
</dbReference>
<gene>
    <name evidence="2" type="ORF">PCOR1329_LOCUS47614</name>
</gene>